<organism evidence="1 2">
    <name type="scientific">Pseudonocardia yunnanensis</name>
    <dbReference type="NCBI Taxonomy" id="58107"/>
    <lineage>
        <taxon>Bacteria</taxon>
        <taxon>Bacillati</taxon>
        <taxon>Actinomycetota</taxon>
        <taxon>Actinomycetes</taxon>
        <taxon>Pseudonocardiales</taxon>
        <taxon>Pseudonocardiaceae</taxon>
        <taxon>Pseudonocardia</taxon>
    </lineage>
</organism>
<protein>
    <recommendedName>
        <fullName evidence="3">Dihydrodiol dehydrogenase</fullName>
    </recommendedName>
</protein>
<proteinExistence type="predicted"/>
<sequence length="88" mass="9727">MRSTDHEDTEPSSEVVLIGNEFARVRLEVVPGPHGDHLRISSIRTGWTRTLSPTSVEKLSRLPIGPYLDALETPFGPEPDLAFSAEFP</sequence>
<comment type="caution">
    <text evidence="1">The sequence shown here is derived from an EMBL/GenBank/DDBJ whole genome shotgun (WGS) entry which is preliminary data.</text>
</comment>
<gene>
    <name evidence="1" type="ORF">ACFSJD_08835</name>
</gene>
<name>A0ABW4ETR4_9PSEU</name>
<reference evidence="2" key="1">
    <citation type="journal article" date="2019" name="Int. J. Syst. Evol. Microbiol.">
        <title>The Global Catalogue of Microorganisms (GCM) 10K type strain sequencing project: providing services to taxonomists for standard genome sequencing and annotation.</title>
        <authorList>
            <consortium name="The Broad Institute Genomics Platform"/>
            <consortium name="The Broad Institute Genome Sequencing Center for Infectious Disease"/>
            <person name="Wu L."/>
            <person name="Ma J."/>
        </authorList>
    </citation>
    <scope>NUCLEOTIDE SEQUENCE [LARGE SCALE GENOMIC DNA]</scope>
    <source>
        <strain evidence="2">CCM 7043</strain>
    </source>
</reference>
<evidence type="ECO:0008006" key="3">
    <source>
        <dbReference type="Google" id="ProtNLM"/>
    </source>
</evidence>
<dbReference type="EMBL" id="JBHUCO010000009">
    <property type="protein sequence ID" value="MFD1517590.1"/>
    <property type="molecule type" value="Genomic_DNA"/>
</dbReference>
<evidence type="ECO:0000313" key="2">
    <source>
        <dbReference type="Proteomes" id="UP001597114"/>
    </source>
</evidence>
<accession>A0ABW4ETR4</accession>
<dbReference type="RefSeq" id="WP_344721190.1">
    <property type="nucleotide sequence ID" value="NZ_BAAAUS010000007.1"/>
</dbReference>
<keyword evidence="2" id="KW-1185">Reference proteome</keyword>
<evidence type="ECO:0000313" key="1">
    <source>
        <dbReference type="EMBL" id="MFD1517590.1"/>
    </source>
</evidence>
<dbReference type="Proteomes" id="UP001597114">
    <property type="component" value="Unassembled WGS sequence"/>
</dbReference>